<dbReference type="FunFam" id="3.40.50.300:FF:000016">
    <property type="entry name" value="Oligopeptide ABC transporter ATP-binding component"/>
    <property type="match status" value="1"/>
</dbReference>
<dbReference type="Gene3D" id="3.40.50.300">
    <property type="entry name" value="P-loop containing nucleotide triphosphate hydrolases"/>
    <property type="match status" value="1"/>
</dbReference>
<dbReference type="PANTHER" id="PTHR43776:SF7">
    <property type="entry name" value="D,D-DIPEPTIDE TRANSPORT ATP-BINDING PROTEIN DDPF-RELATED"/>
    <property type="match status" value="1"/>
</dbReference>
<dbReference type="Pfam" id="PF00005">
    <property type="entry name" value="ABC_tran"/>
    <property type="match status" value="1"/>
</dbReference>
<proteinExistence type="inferred from homology"/>
<dbReference type="NCBIfam" id="TIGR01727">
    <property type="entry name" value="oligo_HPY"/>
    <property type="match status" value="1"/>
</dbReference>
<dbReference type="GO" id="GO:0015833">
    <property type="term" value="P:peptide transport"/>
    <property type="evidence" value="ECO:0007669"/>
    <property type="project" value="InterPro"/>
</dbReference>
<gene>
    <name evidence="6" type="ORF">HY618_01290</name>
</gene>
<comment type="similarity">
    <text evidence="1">Belongs to the ABC transporter superfamily.</text>
</comment>
<dbReference type="PANTHER" id="PTHR43776">
    <property type="entry name" value="TRANSPORT ATP-BINDING PROTEIN"/>
    <property type="match status" value="1"/>
</dbReference>
<evidence type="ECO:0000256" key="3">
    <source>
        <dbReference type="ARBA" id="ARBA00022741"/>
    </source>
</evidence>
<dbReference type="GO" id="GO:0055085">
    <property type="term" value="P:transmembrane transport"/>
    <property type="evidence" value="ECO:0007669"/>
    <property type="project" value="UniProtKB-ARBA"/>
</dbReference>
<evidence type="ECO:0000256" key="2">
    <source>
        <dbReference type="ARBA" id="ARBA00022448"/>
    </source>
</evidence>
<dbReference type="SMART" id="SM00382">
    <property type="entry name" value="AAA"/>
    <property type="match status" value="1"/>
</dbReference>
<dbReference type="PROSITE" id="PS00211">
    <property type="entry name" value="ABC_TRANSPORTER_1"/>
    <property type="match status" value="1"/>
</dbReference>
<keyword evidence="2" id="KW-0813">Transport</keyword>
<evidence type="ECO:0000256" key="4">
    <source>
        <dbReference type="ARBA" id="ARBA00022840"/>
    </source>
</evidence>
<dbReference type="InterPro" id="IPR027417">
    <property type="entry name" value="P-loop_NTPase"/>
</dbReference>
<dbReference type="Pfam" id="PF08352">
    <property type="entry name" value="oligo_HPY"/>
    <property type="match status" value="1"/>
</dbReference>
<keyword evidence="4 6" id="KW-0067">ATP-binding</keyword>
<dbReference type="GO" id="GO:0016887">
    <property type="term" value="F:ATP hydrolysis activity"/>
    <property type="evidence" value="ECO:0007669"/>
    <property type="project" value="InterPro"/>
</dbReference>
<dbReference type="InterPro" id="IPR003593">
    <property type="entry name" value="AAA+_ATPase"/>
</dbReference>
<evidence type="ECO:0000259" key="5">
    <source>
        <dbReference type="PROSITE" id="PS50893"/>
    </source>
</evidence>
<dbReference type="InterPro" id="IPR003439">
    <property type="entry name" value="ABC_transporter-like_ATP-bd"/>
</dbReference>
<evidence type="ECO:0000256" key="1">
    <source>
        <dbReference type="ARBA" id="ARBA00005417"/>
    </source>
</evidence>
<name>A0A932ZRH6_UNCTE</name>
<dbReference type="PROSITE" id="PS50893">
    <property type="entry name" value="ABC_TRANSPORTER_2"/>
    <property type="match status" value="1"/>
</dbReference>
<dbReference type="InterPro" id="IPR013563">
    <property type="entry name" value="Oligopep_ABC_C"/>
</dbReference>
<organism evidence="6 7">
    <name type="scientific">Tectimicrobiota bacterium</name>
    <dbReference type="NCBI Taxonomy" id="2528274"/>
    <lineage>
        <taxon>Bacteria</taxon>
        <taxon>Pseudomonadati</taxon>
        <taxon>Nitrospinota/Tectimicrobiota group</taxon>
        <taxon>Candidatus Tectimicrobiota</taxon>
    </lineage>
</organism>
<keyword evidence="3" id="KW-0547">Nucleotide-binding</keyword>
<accession>A0A932ZRH6</accession>
<dbReference type="SUPFAM" id="SSF52540">
    <property type="entry name" value="P-loop containing nucleoside triphosphate hydrolases"/>
    <property type="match status" value="1"/>
</dbReference>
<dbReference type="InterPro" id="IPR017871">
    <property type="entry name" value="ABC_transporter-like_CS"/>
</dbReference>
<evidence type="ECO:0000313" key="7">
    <source>
        <dbReference type="Proteomes" id="UP000752292"/>
    </source>
</evidence>
<comment type="caution">
    <text evidence="6">The sequence shown here is derived from an EMBL/GenBank/DDBJ whole genome shotgun (WGS) entry which is preliminary data.</text>
</comment>
<dbReference type="CDD" id="cd03257">
    <property type="entry name" value="ABC_NikE_OppD_transporters"/>
    <property type="match status" value="1"/>
</dbReference>
<sequence>MNLLEVRDLIKKFPVQAGGALARLKGPWRRLRGEGAGKPDGHWLHAVDGVSFRLERGESLGLVGESGCGKSTLARLIARLHDPTSGLIRFEGEDIGGVPARRFVRAAQRRRIQMVFQDPDESLNPAYTAFASIADPLRRLGGMRPGPALSRRVEELAAMVGLPGELLPRFPHQLSGGQKARVGIARAIALEPSLLVLDEPTSALDVSVQAVILHLLEDLKRRLGMSYLFVSHDLSVVRLLCQRVLVMYLGKVAETGPTEELFERPAHPYTRALVSAVPAVDAGDRKVRLRLPGEPMSPIDPGPDVCRFYGRCPKGEERCAREMPLLRPVPGGAEAACHYPEARPRTAEARPA</sequence>
<reference evidence="6" key="1">
    <citation type="submission" date="2020-07" db="EMBL/GenBank/DDBJ databases">
        <title>Huge and variable diversity of episymbiotic CPR bacteria and DPANN archaea in groundwater ecosystems.</title>
        <authorList>
            <person name="He C.Y."/>
            <person name="Keren R."/>
            <person name="Whittaker M."/>
            <person name="Farag I.F."/>
            <person name="Doudna J."/>
            <person name="Cate J.H.D."/>
            <person name="Banfield J.F."/>
        </authorList>
    </citation>
    <scope>NUCLEOTIDE SEQUENCE</scope>
    <source>
        <strain evidence="6">NC_groundwater_1370_Ag_S-0.2um_69_93</strain>
    </source>
</reference>
<dbReference type="AlphaFoldDB" id="A0A932ZRH6"/>
<dbReference type="Proteomes" id="UP000752292">
    <property type="component" value="Unassembled WGS sequence"/>
</dbReference>
<dbReference type="InterPro" id="IPR050319">
    <property type="entry name" value="ABC_transp_ATP-bind"/>
</dbReference>
<dbReference type="EMBL" id="JACQRX010000055">
    <property type="protein sequence ID" value="MBI4251069.1"/>
    <property type="molecule type" value="Genomic_DNA"/>
</dbReference>
<feature type="domain" description="ABC transporter" evidence="5">
    <location>
        <begin position="31"/>
        <end position="274"/>
    </location>
</feature>
<dbReference type="GO" id="GO:0005524">
    <property type="term" value="F:ATP binding"/>
    <property type="evidence" value="ECO:0007669"/>
    <property type="project" value="UniProtKB-KW"/>
</dbReference>
<protein>
    <submittedName>
        <fullName evidence="6">ABC transporter ATP-binding protein</fullName>
    </submittedName>
</protein>
<evidence type="ECO:0000313" key="6">
    <source>
        <dbReference type="EMBL" id="MBI4251069.1"/>
    </source>
</evidence>